<feature type="compositionally biased region" description="Low complexity" evidence="1">
    <location>
        <begin position="162"/>
        <end position="179"/>
    </location>
</feature>
<feature type="region of interest" description="Disordered" evidence="1">
    <location>
        <begin position="156"/>
        <end position="181"/>
    </location>
</feature>
<dbReference type="AlphaFoldDB" id="A0A1Q9C3J4"/>
<evidence type="ECO:0000313" key="3">
    <source>
        <dbReference type="Proteomes" id="UP000186817"/>
    </source>
</evidence>
<feature type="region of interest" description="Disordered" evidence="1">
    <location>
        <begin position="300"/>
        <end position="319"/>
    </location>
</feature>
<sequence>MDRQSPRQSPRAQPPQLRKRTSAPQNQGKLHQAGRHIASGIPNSARERSDSGREASPSQASRRSNSSELSRPPRPGRTLAPLPEASPHPGPVSPGARRESSELIGLAKGGEALMRRLADVNSVNGELRRKLELQSNEISLLEASSRQQQQLLKEFEHRAKQARQSDAAAAEAKAKAAAAQREEQLQKELSARAQLANLEMRQAQAAMAGQPGQPGAFNELPKLPQAIFKAPSTGESGGSKILAMEMEMNLVRSRFARETTMRQAAEKTAADAQQEQREMSALIDRQAAEIDSLRRELAQRAEQAGACNPQQQSKAEERLRRERGKFAAVSRLEGVLPKHMLLKALA</sequence>
<reference evidence="2 3" key="1">
    <citation type="submission" date="2016-02" db="EMBL/GenBank/DDBJ databases">
        <title>Genome analysis of coral dinoflagellate symbionts highlights evolutionary adaptations to a symbiotic lifestyle.</title>
        <authorList>
            <person name="Aranda M."/>
            <person name="Li Y."/>
            <person name="Liew Y.J."/>
            <person name="Baumgarten S."/>
            <person name="Simakov O."/>
            <person name="Wilson M."/>
            <person name="Piel J."/>
            <person name="Ashoor H."/>
            <person name="Bougouffa S."/>
            <person name="Bajic V.B."/>
            <person name="Ryu T."/>
            <person name="Ravasi T."/>
            <person name="Bayer T."/>
            <person name="Micklem G."/>
            <person name="Kim H."/>
            <person name="Bhak J."/>
            <person name="Lajeunesse T.C."/>
            <person name="Voolstra C.R."/>
        </authorList>
    </citation>
    <scope>NUCLEOTIDE SEQUENCE [LARGE SCALE GENOMIC DNA]</scope>
    <source>
        <strain evidence="2 3">CCMP2467</strain>
    </source>
</reference>
<feature type="compositionally biased region" description="Low complexity" evidence="1">
    <location>
        <begin position="56"/>
        <end position="70"/>
    </location>
</feature>
<keyword evidence="3" id="KW-1185">Reference proteome</keyword>
<dbReference type="OrthoDB" id="10600400at2759"/>
<protein>
    <submittedName>
        <fullName evidence="2">Uncharacterized protein</fullName>
    </submittedName>
</protein>
<dbReference type="Proteomes" id="UP000186817">
    <property type="component" value="Unassembled WGS sequence"/>
</dbReference>
<accession>A0A1Q9C3J4</accession>
<organism evidence="2 3">
    <name type="scientific">Symbiodinium microadriaticum</name>
    <name type="common">Dinoflagellate</name>
    <name type="synonym">Zooxanthella microadriatica</name>
    <dbReference type="NCBI Taxonomy" id="2951"/>
    <lineage>
        <taxon>Eukaryota</taxon>
        <taxon>Sar</taxon>
        <taxon>Alveolata</taxon>
        <taxon>Dinophyceae</taxon>
        <taxon>Suessiales</taxon>
        <taxon>Symbiodiniaceae</taxon>
        <taxon>Symbiodinium</taxon>
    </lineage>
</organism>
<feature type="compositionally biased region" description="Low complexity" evidence="1">
    <location>
        <begin position="1"/>
        <end position="16"/>
    </location>
</feature>
<evidence type="ECO:0000256" key="1">
    <source>
        <dbReference type="SAM" id="MobiDB-lite"/>
    </source>
</evidence>
<dbReference type="EMBL" id="LSRX01001757">
    <property type="protein sequence ID" value="OLP77486.1"/>
    <property type="molecule type" value="Genomic_DNA"/>
</dbReference>
<gene>
    <name evidence="2" type="ORF">AK812_SmicGene42443</name>
</gene>
<name>A0A1Q9C3J4_SYMMI</name>
<evidence type="ECO:0000313" key="2">
    <source>
        <dbReference type="EMBL" id="OLP77486.1"/>
    </source>
</evidence>
<proteinExistence type="predicted"/>
<comment type="caution">
    <text evidence="2">The sequence shown here is derived from an EMBL/GenBank/DDBJ whole genome shotgun (WGS) entry which is preliminary data.</text>
</comment>
<feature type="region of interest" description="Disordered" evidence="1">
    <location>
        <begin position="1"/>
        <end position="104"/>
    </location>
</feature>